<name>A0A813B2X2_9DINO</name>
<organism evidence="1 2">
    <name type="scientific">Symbiodinium necroappetens</name>
    <dbReference type="NCBI Taxonomy" id="1628268"/>
    <lineage>
        <taxon>Eukaryota</taxon>
        <taxon>Sar</taxon>
        <taxon>Alveolata</taxon>
        <taxon>Dinophyceae</taxon>
        <taxon>Suessiales</taxon>
        <taxon>Symbiodiniaceae</taxon>
        <taxon>Symbiodinium</taxon>
    </lineage>
</organism>
<dbReference type="AlphaFoldDB" id="A0A813B2X2"/>
<comment type="caution">
    <text evidence="1">The sequence shown here is derived from an EMBL/GenBank/DDBJ whole genome shotgun (WGS) entry which is preliminary data.</text>
</comment>
<sequence length="184" mass="20188">MGWSHAPNLPASVLMYSVEENSGWRLNANLTALANSTEMLVLADLSSANIAIFYQARWNLPLNVYSFAYDGTSWNFVNLEVFPKGNDCFNDGGCLRLGGNLMVLRPEAATDDVFQTFQWQGASWSLVPTANLRSPPHEAQPSLAVDGQRLILFTFTRSATPTLRTVPVLSLHLGWVAANVPVFG</sequence>
<dbReference type="EMBL" id="CAJNJA010066695">
    <property type="protein sequence ID" value="CAE7890066.1"/>
    <property type="molecule type" value="Genomic_DNA"/>
</dbReference>
<dbReference type="Proteomes" id="UP000601435">
    <property type="component" value="Unassembled WGS sequence"/>
</dbReference>
<evidence type="ECO:0000313" key="1">
    <source>
        <dbReference type="EMBL" id="CAE7890066.1"/>
    </source>
</evidence>
<gene>
    <name evidence="1" type="ORF">SNEC2469_LOCUS29542</name>
</gene>
<accession>A0A813B2X2</accession>
<dbReference type="OrthoDB" id="10343637at2759"/>
<reference evidence="1" key="1">
    <citation type="submission" date="2021-02" db="EMBL/GenBank/DDBJ databases">
        <authorList>
            <person name="Dougan E. K."/>
            <person name="Rhodes N."/>
            <person name="Thang M."/>
            <person name="Chan C."/>
        </authorList>
    </citation>
    <scope>NUCLEOTIDE SEQUENCE</scope>
</reference>
<keyword evidence="2" id="KW-1185">Reference proteome</keyword>
<protein>
    <submittedName>
        <fullName evidence="1">Uncharacterized protein</fullName>
    </submittedName>
</protein>
<proteinExistence type="predicted"/>
<evidence type="ECO:0000313" key="2">
    <source>
        <dbReference type="Proteomes" id="UP000601435"/>
    </source>
</evidence>